<dbReference type="PANTHER" id="PTHR31989">
    <property type="entry name" value="NAC DOMAIN-CONTAINING PROTEIN 82-RELATED"/>
    <property type="match status" value="1"/>
</dbReference>
<gene>
    <name evidence="7" type="ORF">GIB67_025785</name>
</gene>
<keyword evidence="4" id="KW-0804">Transcription</keyword>
<sequence length="167" mass="19942">MADQTLRPGFRFAPTDEELINYYLKPKVLGEEYPLDVIQEIDVTNFEPWDLLGESRECYYFTSLDKKYINGKKTNRTTRNGFWKTTGRDTPIRSNGQVVGTRKILVFHRGRSKDKKRTNWVMHEFSLGQTTQVRKLKYSDFDYAWRRYCFNMNIVRCFRCVGCRIHL</sequence>
<evidence type="ECO:0000256" key="5">
    <source>
        <dbReference type="ARBA" id="ARBA00023242"/>
    </source>
</evidence>
<dbReference type="GO" id="GO:0005634">
    <property type="term" value="C:nucleus"/>
    <property type="evidence" value="ECO:0007669"/>
    <property type="project" value="UniProtKB-SubCell"/>
</dbReference>
<dbReference type="OrthoDB" id="737278at2759"/>
<dbReference type="Gene3D" id="2.170.150.80">
    <property type="entry name" value="NAC domain"/>
    <property type="match status" value="1"/>
</dbReference>
<evidence type="ECO:0000256" key="2">
    <source>
        <dbReference type="ARBA" id="ARBA00023015"/>
    </source>
</evidence>
<accession>A0A7J7NSD5</accession>
<name>A0A7J7NSD5_9MAGN</name>
<dbReference type="GO" id="GO:0006355">
    <property type="term" value="P:regulation of DNA-templated transcription"/>
    <property type="evidence" value="ECO:0007669"/>
    <property type="project" value="InterPro"/>
</dbReference>
<dbReference type="InterPro" id="IPR036093">
    <property type="entry name" value="NAC_dom_sf"/>
</dbReference>
<proteinExistence type="predicted"/>
<evidence type="ECO:0000313" key="8">
    <source>
        <dbReference type="Proteomes" id="UP000541444"/>
    </source>
</evidence>
<evidence type="ECO:0000256" key="1">
    <source>
        <dbReference type="ARBA" id="ARBA00004123"/>
    </source>
</evidence>
<keyword evidence="8" id="KW-1185">Reference proteome</keyword>
<organism evidence="7 8">
    <name type="scientific">Kingdonia uniflora</name>
    <dbReference type="NCBI Taxonomy" id="39325"/>
    <lineage>
        <taxon>Eukaryota</taxon>
        <taxon>Viridiplantae</taxon>
        <taxon>Streptophyta</taxon>
        <taxon>Embryophyta</taxon>
        <taxon>Tracheophyta</taxon>
        <taxon>Spermatophyta</taxon>
        <taxon>Magnoliopsida</taxon>
        <taxon>Ranunculales</taxon>
        <taxon>Circaeasteraceae</taxon>
        <taxon>Kingdonia</taxon>
    </lineage>
</organism>
<evidence type="ECO:0000313" key="7">
    <source>
        <dbReference type="EMBL" id="KAF6170096.1"/>
    </source>
</evidence>
<keyword evidence="5" id="KW-0539">Nucleus</keyword>
<dbReference type="Pfam" id="PF02365">
    <property type="entry name" value="NAM"/>
    <property type="match status" value="1"/>
</dbReference>
<dbReference type="EMBL" id="JACGCM010000604">
    <property type="protein sequence ID" value="KAF6170096.1"/>
    <property type="molecule type" value="Genomic_DNA"/>
</dbReference>
<dbReference type="InterPro" id="IPR003441">
    <property type="entry name" value="NAC-dom"/>
</dbReference>
<evidence type="ECO:0000256" key="4">
    <source>
        <dbReference type="ARBA" id="ARBA00023163"/>
    </source>
</evidence>
<dbReference type="SUPFAM" id="SSF101941">
    <property type="entry name" value="NAC domain"/>
    <property type="match status" value="1"/>
</dbReference>
<evidence type="ECO:0000256" key="3">
    <source>
        <dbReference type="ARBA" id="ARBA00023125"/>
    </source>
</evidence>
<keyword evidence="2" id="KW-0805">Transcription regulation</keyword>
<keyword evidence="3" id="KW-0238">DNA-binding</keyword>
<reference evidence="7 8" key="1">
    <citation type="journal article" date="2020" name="IScience">
        <title>Genome Sequencing of the Endangered Kingdonia uniflora (Circaeasteraceae, Ranunculales) Reveals Potential Mechanisms of Evolutionary Specialization.</title>
        <authorList>
            <person name="Sun Y."/>
            <person name="Deng T."/>
            <person name="Zhang A."/>
            <person name="Moore M.J."/>
            <person name="Landis J.B."/>
            <person name="Lin N."/>
            <person name="Zhang H."/>
            <person name="Zhang X."/>
            <person name="Huang J."/>
            <person name="Zhang X."/>
            <person name="Sun H."/>
            <person name="Wang H."/>
        </authorList>
    </citation>
    <scope>NUCLEOTIDE SEQUENCE [LARGE SCALE GENOMIC DNA]</scope>
    <source>
        <strain evidence="7">TB1705</strain>
        <tissue evidence="7">Leaf</tissue>
    </source>
</reference>
<dbReference type="PROSITE" id="PS51005">
    <property type="entry name" value="NAC"/>
    <property type="match status" value="1"/>
</dbReference>
<feature type="domain" description="NAC" evidence="6">
    <location>
        <begin position="6"/>
        <end position="151"/>
    </location>
</feature>
<comment type="caution">
    <text evidence="7">The sequence shown here is derived from an EMBL/GenBank/DDBJ whole genome shotgun (WGS) entry which is preliminary data.</text>
</comment>
<dbReference type="Proteomes" id="UP000541444">
    <property type="component" value="Unassembled WGS sequence"/>
</dbReference>
<evidence type="ECO:0000259" key="6">
    <source>
        <dbReference type="PROSITE" id="PS51005"/>
    </source>
</evidence>
<dbReference type="GO" id="GO:0003677">
    <property type="term" value="F:DNA binding"/>
    <property type="evidence" value="ECO:0007669"/>
    <property type="project" value="UniProtKB-KW"/>
</dbReference>
<protein>
    <recommendedName>
        <fullName evidence="6">NAC domain-containing protein</fullName>
    </recommendedName>
</protein>
<dbReference type="AlphaFoldDB" id="A0A7J7NSD5"/>
<comment type="subcellular location">
    <subcellularLocation>
        <location evidence="1">Nucleus</location>
    </subcellularLocation>
</comment>